<reference evidence="6 7" key="1">
    <citation type="submission" date="2019-06" db="EMBL/GenBank/DDBJ databases">
        <title>Genome of Acinetobacter radioresistens APH1, a phenol degrading strain.</title>
        <authorList>
            <person name="Liu Y."/>
        </authorList>
    </citation>
    <scope>NUCLEOTIDE SEQUENCE [LARGE SCALE GENOMIC DNA]</scope>
    <source>
        <strain evidence="6 7">APH1</strain>
    </source>
</reference>
<keyword evidence="1" id="KW-1133">Transmembrane helix</keyword>
<dbReference type="Pfam" id="PF06744">
    <property type="entry name" value="IcmF_C"/>
    <property type="match status" value="1"/>
</dbReference>
<name>A0A8H2K3F1_ACIRA</name>
<feature type="transmembrane region" description="Helical" evidence="1">
    <location>
        <begin position="443"/>
        <end position="462"/>
    </location>
</feature>
<dbReference type="PANTHER" id="PTHR36153:SF1">
    <property type="entry name" value="TYPE VI SECRETION SYSTEM COMPONENT TSSM1"/>
    <property type="match status" value="1"/>
</dbReference>
<keyword evidence="1" id="KW-0812">Transmembrane</keyword>
<feature type="transmembrane region" description="Helical" evidence="1">
    <location>
        <begin position="12"/>
        <end position="32"/>
    </location>
</feature>
<dbReference type="InterPro" id="IPR010623">
    <property type="entry name" value="IcmF_C"/>
</dbReference>
<evidence type="ECO:0000259" key="5">
    <source>
        <dbReference type="Pfam" id="PF21070"/>
    </source>
</evidence>
<evidence type="ECO:0000259" key="3">
    <source>
        <dbReference type="Pfam" id="PF06761"/>
    </source>
</evidence>
<dbReference type="SUPFAM" id="SSF52540">
    <property type="entry name" value="P-loop containing nucleoside triphosphate hydrolases"/>
    <property type="match status" value="1"/>
</dbReference>
<feature type="transmembrane region" description="Helical" evidence="1">
    <location>
        <begin position="38"/>
        <end position="59"/>
    </location>
</feature>
<dbReference type="RefSeq" id="WP_005025192.1">
    <property type="nucleotide sequence ID" value="NZ_CP027365.1"/>
</dbReference>
<feature type="domain" description="Type VI secretion system component TssM1 N-terminal" evidence="4">
    <location>
        <begin position="189"/>
        <end position="445"/>
    </location>
</feature>
<dbReference type="InterPro" id="IPR009612">
    <property type="entry name" value="IcmF-rel"/>
</dbReference>
<dbReference type="InterPro" id="IPR027417">
    <property type="entry name" value="P-loop_NTPase"/>
</dbReference>
<evidence type="ECO:0000313" key="7">
    <source>
        <dbReference type="Proteomes" id="UP000314285"/>
    </source>
</evidence>
<evidence type="ECO:0000259" key="4">
    <source>
        <dbReference type="Pfam" id="PF14331"/>
    </source>
</evidence>
<dbReference type="Proteomes" id="UP000314285">
    <property type="component" value="Unassembled WGS sequence"/>
</dbReference>
<evidence type="ECO:0000259" key="2">
    <source>
        <dbReference type="Pfam" id="PF06744"/>
    </source>
</evidence>
<comment type="caution">
    <text evidence="6">The sequence shown here is derived from an EMBL/GenBank/DDBJ whole genome shotgun (WGS) entry which is preliminary data.</text>
</comment>
<keyword evidence="1" id="KW-0472">Membrane</keyword>
<sequence length="1271" mass="143708">MYIILGYLWQYITNPRAIIALSLFVALVSSYSVLPRHIFWALAASYMLGLICYGIYWLVQRRRHTVQGEELANAIQQDTKAEYGQQKNKEELQLINQQMKDSIQLIRKSKLGDKKGNAALYELPWYMVIGNPAAGKSSAIYNSGLKFPFEETHQKMISAGLSGTRNCDWFFSTEGVLLDTAGRYSVYAEDHSEWLGFLNILKKNRSKAPVNGLIVIVSIAELIGQSPENSLKLAKNLRARIQDLTERLEVVVPVYLVFSKMDLIAGFTEFFDCYEAQEYNQAWGATLPYEQNSSQNAVELFEHHYNLLYNGLKGVSTTHLSRRHSQNISPSVMTFPLEFKTLKPALKSFISTLFEDNPYQFQPVFRGFYFTSALQEGIIESPMTKQIAQEFHLSQITQAEPSDHNIALQNHGYFLKGLFSNIILKDKNLVKQHINPSRKRQRYLAFIGALLGVSIILGLWVWSYRNNQQLIADVQADLDKVVHLEKASGQQLSTQLEALLILQERLQQLDEFDEHRPLKFRFGLYQGNQLRETLKAEYLKGIRQIVLQPTQQNIAQYLQRVKNNEETLKANHINVEVKQVAKTGQYLEPLDTNPQDAYNALKAYLMMSNPQYMDAGHLSDQVTRFWRSWVDANRGQMSRGDMIQQAEQVLSYAMTLTGDQQFPVLDADTQLVDQTRQVLLSVIRGMPARDRVYNEIKMRAAVRFPALTAGQIVGENNKGAVLGSYALPGVFTQKAWDEYVSSAIDEAANKPTDSKDWVLNSRQSDDLTFSGSPEQIRKQLVALYKQEYIAEWKKFLNGIYYAKAPQFSQQSKNIDILGEPQNSPIRILFERIAIETNWDNPVVQAELAVPQKGFIAWFKRKVLNRSDAQMSQQVSNKAQGPISQEYQMFYQLVRKRDDQQNKSLLDEYMQNLAQVRSKFNDLKNAGEIGPSAMALVKQTISDQNSVFNTAQKHIDERMLVGLNDIDQQMIQKLLVSPLTQSFASLITPAQEEINKLWIIQAYQPFQANLSQKYPFNSSVSLQATSNEIGQIFGDTGSIARFVKEILDPLVIRRGYTLTSKTWKDLGISLNPQFVLNFQRYVAPINGMATGTLDQPTATPAANQSNFQFYPLQNPQLLSYTIDIDGQRMLYENGIQQWVNFVWPNRSAIPGARITAVDLQGQTHTIFDEPGEYGINRLIDSAQRKEQNGSFEMVWRSKTDPSVFVKVNFRLISGSSSGGIGSSRGYSGLQLVDKVTTDKAVRVVSAQPAPAVSTVGLKPAGSAVVPQTGGTS</sequence>
<organism evidence="6 7">
    <name type="scientific">Acinetobacter radioresistens</name>
    <dbReference type="NCBI Taxonomy" id="40216"/>
    <lineage>
        <taxon>Bacteria</taxon>
        <taxon>Pseudomonadati</taxon>
        <taxon>Pseudomonadota</taxon>
        <taxon>Gammaproteobacteria</taxon>
        <taxon>Moraxellales</taxon>
        <taxon>Moraxellaceae</taxon>
        <taxon>Acinetobacter</taxon>
    </lineage>
</organism>
<dbReference type="InterPro" id="IPR048677">
    <property type="entry name" value="TssM1_hel"/>
</dbReference>
<dbReference type="InterPro" id="IPR053156">
    <property type="entry name" value="T6SS_TssM-like"/>
</dbReference>
<protein>
    <submittedName>
        <fullName evidence="6">Type VI secretion system membrane subunit TssM</fullName>
    </submittedName>
</protein>
<feature type="domain" description="IcmF-related" evidence="3">
    <location>
        <begin position="496"/>
        <end position="836"/>
    </location>
</feature>
<proteinExistence type="predicted"/>
<feature type="domain" description="Type VI secretion system component TssM1 helical" evidence="5">
    <location>
        <begin position="988"/>
        <end position="1077"/>
    </location>
</feature>
<dbReference type="AlphaFoldDB" id="A0A8H2K3F1"/>
<gene>
    <name evidence="6" type="primary">tssM</name>
    <name evidence="6" type="ORF">FHY67_04065</name>
</gene>
<dbReference type="EMBL" id="VFBM01000002">
    <property type="protein sequence ID" value="TNX93623.1"/>
    <property type="molecule type" value="Genomic_DNA"/>
</dbReference>
<evidence type="ECO:0000313" key="6">
    <source>
        <dbReference type="EMBL" id="TNX93623.1"/>
    </source>
</evidence>
<dbReference type="NCBIfam" id="TIGR03348">
    <property type="entry name" value="VI_IcmF"/>
    <property type="match status" value="1"/>
</dbReference>
<feature type="domain" description="Type VI secretion system IcmF C-terminal" evidence="2">
    <location>
        <begin position="1106"/>
        <end position="1197"/>
    </location>
</feature>
<dbReference type="Pfam" id="PF14331">
    <property type="entry name" value="IcmF-related_N"/>
    <property type="match status" value="1"/>
</dbReference>
<dbReference type="PANTHER" id="PTHR36153">
    <property type="entry name" value="INNER MEMBRANE PROTEIN-RELATED"/>
    <property type="match status" value="1"/>
</dbReference>
<accession>A0A8H2K3F1</accession>
<dbReference type="Pfam" id="PF06761">
    <property type="entry name" value="IcmF-related"/>
    <property type="match status" value="1"/>
</dbReference>
<dbReference type="InterPro" id="IPR017731">
    <property type="entry name" value="TssM1-like"/>
</dbReference>
<dbReference type="InterPro" id="IPR025743">
    <property type="entry name" value="TssM1_N"/>
</dbReference>
<dbReference type="Pfam" id="PF21070">
    <property type="entry name" value="IcmF_helical"/>
    <property type="match status" value="1"/>
</dbReference>
<evidence type="ECO:0000256" key="1">
    <source>
        <dbReference type="SAM" id="Phobius"/>
    </source>
</evidence>